<organism evidence="3 4">
    <name type="scientific">Ferrithrix thermotolerans DSM 19514</name>
    <dbReference type="NCBI Taxonomy" id="1121881"/>
    <lineage>
        <taxon>Bacteria</taxon>
        <taxon>Bacillati</taxon>
        <taxon>Actinomycetota</taxon>
        <taxon>Acidimicrobiia</taxon>
        <taxon>Acidimicrobiales</taxon>
        <taxon>Acidimicrobiaceae</taxon>
        <taxon>Ferrithrix</taxon>
    </lineage>
</organism>
<name>A0A1M4TQ43_9ACTN</name>
<dbReference type="Pfam" id="PF02464">
    <property type="entry name" value="CinA"/>
    <property type="match status" value="1"/>
</dbReference>
<dbReference type="EMBL" id="FQUL01000006">
    <property type="protein sequence ID" value="SHE46548.1"/>
    <property type="molecule type" value="Genomic_DNA"/>
</dbReference>
<evidence type="ECO:0000259" key="2">
    <source>
        <dbReference type="SMART" id="SM00852"/>
    </source>
</evidence>
<dbReference type="Proteomes" id="UP000184295">
    <property type="component" value="Unassembled WGS sequence"/>
</dbReference>
<dbReference type="NCBIfam" id="TIGR00177">
    <property type="entry name" value="molyb_syn"/>
    <property type="match status" value="1"/>
</dbReference>
<accession>A0A1M4TQ43</accession>
<proteinExistence type="inferred from homology"/>
<dbReference type="SUPFAM" id="SSF142433">
    <property type="entry name" value="CinA-like"/>
    <property type="match status" value="1"/>
</dbReference>
<dbReference type="OrthoDB" id="1253990at2"/>
<dbReference type="AlphaFoldDB" id="A0A1M4TQ43"/>
<dbReference type="InterPro" id="IPR036653">
    <property type="entry name" value="CinA-like_C"/>
</dbReference>
<gene>
    <name evidence="3" type="ORF">SAMN02745225_00692</name>
</gene>
<sequence>MRAEIVAVGTELLLGQVIDTNSAMIAAKLTEIGVDCYYQSRVGDNHGRIVSVLRAALARCDAVIVCGGLGPTQDDITREAIAEVMGVDLVLDETVLAKVRSFFDRLGRQMPKNNERQALVPKGATVIEQQRGTAPGLICSLGHKVLYAMPGVPYELEDMLDRAVLPDLLRRSGSSTKIQSLVVRTWGLSESKLAETLAPEIERLDSEEGLTLAFLASGMEGLKVRATAKGQSDAEVNEMLVDERGRLEKILGDYIFGYDSETMESVVGDLLLAKGKTLSVAESLTGGMVSSKIVANPGASAYFRGGVVSYATEVKQTVLGARDLPVISSEMASEMAMGVKRVLQSDLGLSLTGVAGPETQEGNDPGTVWIGIGDGETSYTRLTLFGGDRERIRWYATMTALDLLRLYLKESPRFHA</sequence>
<dbReference type="RefSeq" id="WP_072788757.1">
    <property type="nucleotide sequence ID" value="NZ_FQUL01000006.1"/>
</dbReference>
<comment type="similarity">
    <text evidence="1">Belongs to the CinA family.</text>
</comment>
<dbReference type="HAMAP" id="MF_00226_B">
    <property type="entry name" value="CinA_B"/>
    <property type="match status" value="1"/>
</dbReference>
<dbReference type="Gene3D" id="3.30.70.2860">
    <property type="match status" value="1"/>
</dbReference>
<keyword evidence="4" id="KW-1185">Reference proteome</keyword>
<dbReference type="InterPro" id="IPR001453">
    <property type="entry name" value="MoaB/Mog_dom"/>
</dbReference>
<evidence type="ECO:0000313" key="4">
    <source>
        <dbReference type="Proteomes" id="UP000184295"/>
    </source>
</evidence>
<dbReference type="STRING" id="1121881.SAMN02745225_00692"/>
<dbReference type="NCBIfam" id="TIGR00200">
    <property type="entry name" value="cinA_nterm"/>
    <property type="match status" value="1"/>
</dbReference>
<dbReference type="SMART" id="SM00852">
    <property type="entry name" value="MoCF_biosynth"/>
    <property type="match status" value="1"/>
</dbReference>
<evidence type="ECO:0000256" key="1">
    <source>
        <dbReference type="HAMAP-Rule" id="MF_00226"/>
    </source>
</evidence>
<dbReference type="PIRSF" id="PIRSF006728">
    <property type="entry name" value="CinA"/>
    <property type="match status" value="1"/>
</dbReference>
<dbReference type="InterPro" id="IPR008136">
    <property type="entry name" value="CinA_C"/>
</dbReference>
<dbReference type="InterPro" id="IPR041424">
    <property type="entry name" value="CinA_KH"/>
</dbReference>
<dbReference type="NCBIfam" id="TIGR00199">
    <property type="entry name" value="PncC_domain"/>
    <property type="match status" value="1"/>
</dbReference>
<dbReference type="Gene3D" id="3.40.980.10">
    <property type="entry name" value="MoaB/Mog-like domain"/>
    <property type="match status" value="1"/>
</dbReference>
<dbReference type="InterPro" id="IPR036425">
    <property type="entry name" value="MoaB/Mog-like_dom_sf"/>
</dbReference>
<protein>
    <recommendedName>
        <fullName evidence="1">CinA-like protein</fullName>
    </recommendedName>
</protein>
<dbReference type="NCBIfam" id="NF001813">
    <property type="entry name" value="PRK00549.1"/>
    <property type="match status" value="1"/>
</dbReference>
<feature type="domain" description="MoaB/Mog" evidence="2">
    <location>
        <begin position="4"/>
        <end position="171"/>
    </location>
</feature>
<evidence type="ECO:0000313" key="3">
    <source>
        <dbReference type="EMBL" id="SHE46548.1"/>
    </source>
</evidence>
<dbReference type="CDD" id="cd00885">
    <property type="entry name" value="cinA"/>
    <property type="match status" value="1"/>
</dbReference>
<dbReference type="InterPro" id="IPR050101">
    <property type="entry name" value="CinA"/>
</dbReference>
<dbReference type="SUPFAM" id="SSF53218">
    <property type="entry name" value="Molybdenum cofactor biosynthesis proteins"/>
    <property type="match status" value="1"/>
</dbReference>
<dbReference type="InterPro" id="IPR008135">
    <property type="entry name" value="Competence-induced_CinA"/>
</dbReference>
<dbReference type="PANTHER" id="PTHR13939">
    <property type="entry name" value="NICOTINAMIDE-NUCLEOTIDE AMIDOHYDROLASE PNCC"/>
    <property type="match status" value="1"/>
</dbReference>
<dbReference type="Pfam" id="PF18146">
    <property type="entry name" value="CinA_KH"/>
    <property type="match status" value="1"/>
</dbReference>
<reference evidence="4" key="1">
    <citation type="submission" date="2016-11" db="EMBL/GenBank/DDBJ databases">
        <authorList>
            <person name="Varghese N."/>
            <person name="Submissions S."/>
        </authorList>
    </citation>
    <scope>NUCLEOTIDE SEQUENCE [LARGE SCALE GENOMIC DNA]</scope>
    <source>
        <strain evidence="4">DSM 19514</strain>
    </source>
</reference>
<dbReference type="Pfam" id="PF00994">
    <property type="entry name" value="MoCF_biosynth"/>
    <property type="match status" value="1"/>
</dbReference>
<dbReference type="Gene3D" id="3.90.950.20">
    <property type="entry name" value="CinA-like"/>
    <property type="match status" value="1"/>
</dbReference>
<dbReference type="PANTHER" id="PTHR13939:SF0">
    <property type="entry name" value="NMN AMIDOHYDROLASE-LIKE PROTEIN YFAY"/>
    <property type="match status" value="1"/>
</dbReference>